<proteinExistence type="predicted"/>
<evidence type="ECO:0008006" key="3">
    <source>
        <dbReference type="Google" id="ProtNLM"/>
    </source>
</evidence>
<organism evidence="1 2">
    <name type="scientific">Plantibacter elymi</name>
    <name type="common">nom. nud.</name>
    <dbReference type="NCBI Taxonomy" id="199708"/>
    <lineage>
        <taxon>Bacteria</taxon>
        <taxon>Bacillati</taxon>
        <taxon>Actinomycetota</taxon>
        <taxon>Actinomycetes</taxon>
        <taxon>Micrococcales</taxon>
        <taxon>Microbacteriaceae</taxon>
        <taxon>Plantibacter</taxon>
    </lineage>
</organism>
<evidence type="ECO:0000313" key="2">
    <source>
        <dbReference type="Proteomes" id="UP000194464"/>
    </source>
</evidence>
<reference evidence="1 2" key="1">
    <citation type="submission" date="2017-04" db="EMBL/GenBank/DDBJ databases">
        <authorList>
            <person name="Varghese N."/>
            <person name="Submissions S."/>
        </authorList>
    </citation>
    <scope>NUCLEOTIDE SEQUENCE [LARGE SCALE GENOMIC DNA]</scope>
    <source>
        <strain evidence="1 2">VKM Ac-1784</strain>
    </source>
</reference>
<dbReference type="EMBL" id="FXWJ01000004">
    <property type="protein sequence ID" value="SMQ72514.1"/>
    <property type="molecule type" value="Genomic_DNA"/>
</dbReference>
<protein>
    <recommendedName>
        <fullName evidence="3">Excreted virulence factor EspC (Type VII ESX diderm)</fullName>
    </recommendedName>
</protein>
<name>A0ABY1REX2_9MICO</name>
<gene>
    <name evidence="1" type="ORF">SAMN06295909_2791</name>
</gene>
<evidence type="ECO:0000313" key="1">
    <source>
        <dbReference type="EMBL" id="SMQ72514.1"/>
    </source>
</evidence>
<dbReference type="RefSeq" id="WP_133060001.1">
    <property type="nucleotide sequence ID" value="NZ_FXWJ01000004.1"/>
</dbReference>
<keyword evidence="2" id="KW-1185">Reference proteome</keyword>
<sequence length="90" mass="9054">MSEQPLVVKGTEILSVAAPLTPSGSGLPQNIPLDFSGSCSSAVTAAAESFAMWVSVHVSLAGSAMVEAGKTASDIVSTWDSTDTQLNGQG</sequence>
<accession>A0ABY1REX2</accession>
<dbReference type="Proteomes" id="UP000194464">
    <property type="component" value="Unassembled WGS sequence"/>
</dbReference>
<comment type="caution">
    <text evidence="1">The sequence shown here is derived from an EMBL/GenBank/DDBJ whole genome shotgun (WGS) entry which is preliminary data.</text>
</comment>